<name>A0A976A8K5_9BURK</name>
<dbReference type="InterPro" id="IPR042183">
    <property type="entry name" value="MmgE/PrpD_sf_1"/>
</dbReference>
<feature type="domain" description="MmgE/PrpD C-terminal" evidence="4">
    <location>
        <begin position="307"/>
        <end position="474"/>
    </location>
</feature>
<evidence type="ECO:0000313" key="5">
    <source>
        <dbReference type="EMBL" id="SOY68165.1"/>
    </source>
</evidence>
<comment type="caution">
    <text evidence="5">The sequence shown here is derived from an EMBL/GenBank/DDBJ whole genome shotgun (WGS) entry which is preliminary data.</text>
</comment>
<gene>
    <name evidence="5" type="ORF">CBM2587_B90601</name>
</gene>
<dbReference type="Gene3D" id="1.10.4100.10">
    <property type="entry name" value="2-methylcitrate dehydratase PrpD"/>
    <property type="match status" value="1"/>
</dbReference>
<evidence type="ECO:0000259" key="4">
    <source>
        <dbReference type="Pfam" id="PF19305"/>
    </source>
</evidence>
<feature type="region of interest" description="Disordered" evidence="2">
    <location>
        <begin position="15"/>
        <end position="37"/>
    </location>
</feature>
<reference evidence="5 6" key="1">
    <citation type="submission" date="2018-01" db="EMBL/GenBank/DDBJ databases">
        <authorList>
            <person name="Clerissi C."/>
        </authorList>
    </citation>
    <scope>NUCLEOTIDE SEQUENCE [LARGE SCALE GENOMIC DNA]</scope>
    <source>
        <strain evidence="5">Cupriavidus sp. LMG 19464</strain>
    </source>
</reference>
<proteinExistence type="inferred from homology"/>
<dbReference type="InterPro" id="IPR005656">
    <property type="entry name" value="MmgE_PrpD"/>
</dbReference>
<dbReference type="InterPro" id="IPR042188">
    <property type="entry name" value="MmgE/PrpD_sf_2"/>
</dbReference>
<evidence type="ECO:0000256" key="2">
    <source>
        <dbReference type="SAM" id="MobiDB-lite"/>
    </source>
</evidence>
<dbReference type="Gene3D" id="3.30.1330.120">
    <property type="entry name" value="2-methylcitrate dehydratase PrpD"/>
    <property type="match status" value="1"/>
</dbReference>
<dbReference type="AlphaFoldDB" id="A0A976A8K5"/>
<accession>A0A976A8K5</accession>
<dbReference type="SUPFAM" id="SSF103378">
    <property type="entry name" value="2-methylcitrate dehydratase PrpD"/>
    <property type="match status" value="1"/>
</dbReference>
<evidence type="ECO:0000259" key="3">
    <source>
        <dbReference type="Pfam" id="PF03972"/>
    </source>
</evidence>
<dbReference type="InterPro" id="IPR045337">
    <property type="entry name" value="MmgE_PrpD_C"/>
</dbReference>
<dbReference type="GO" id="GO:0016829">
    <property type="term" value="F:lyase activity"/>
    <property type="evidence" value="ECO:0007669"/>
    <property type="project" value="InterPro"/>
</dbReference>
<dbReference type="EMBL" id="OFSQ01000038">
    <property type="protein sequence ID" value="SOY68165.1"/>
    <property type="molecule type" value="Genomic_DNA"/>
</dbReference>
<dbReference type="Proteomes" id="UP000256780">
    <property type="component" value="Chromosome CBM2587_b"/>
</dbReference>
<evidence type="ECO:0000313" key="6">
    <source>
        <dbReference type="Proteomes" id="UP000256780"/>
    </source>
</evidence>
<evidence type="ECO:0008006" key="7">
    <source>
        <dbReference type="Google" id="ProtNLM"/>
    </source>
</evidence>
<dbReference type="InterPro" id="IPR045336">
    <property type="entry name" value="MmgE_PrpD_N"/>
</dbReference>
<dbReference type="Pfam" id="PF19305">
    <property type="entry name" value="MmgE_PrpD_C"/>
    <property type="match status" value="1"/>
</dbReference>
<dbReference type="InterPro" id="IPR036148">
    <property type="entry name" value="MmgE/PrpD_sf"/>
</dbReference>
<sequence>MQTPWPFQKVMARSAIGSSRPAPRRRRSGSSHVAPVRAQTNTMTIIETFAAYAANPGAGVDAPEVIHHAKRAVVDWYAALIPGAVEAPATLLERALADDLDRGRARLALGRSASARTAALINGTAAHTVEVDDIYKHAIYHPGAPTIAAALAAGQQRQVSGMDFLRAVIVGYEVSTRIGAAMGRTHYRYWHNTGTVGTFGAAAAAAAILKLDASRSAHALATCATCAAGLQQAFRMDSMSKPLHAGRAAEGGLLAALAADAGVTGSLDVIDGDAGLGRAMSDGPDWAAAAATLGREYHITQMTFKNHACCGHTFAAIDGALALQREHRFSVDEIESVRVATYGPALEVAGNRNPRTAAEARFSLPYAMASALIHGSVRLAAFTPQRLADPAIRALMSGIELQVDPRLDAAFPGQRAARVTVRTRDGRELEYLQPNRKGDPEEPLSDAELNDKFLELAAPVLGASAATDLLQRLWQLDSAISLP</sequence>
<feature type="domain" description="MmgE/PrpD N-terminal" evidence="3">
    <location>
        <begin position="48"/>
        <end position="287"/>
    </location>
</feature>
<dbReference type="PANTHER" id="PTHR16943">
    <property type="entry name" value="2-METHYLCITRATE DEHYDRATASE-RELATED"/>
    <property type="match status" value="1"/>
</dbReference>
<dbReference type="Pfam" id="PF03972">
    <property type="entry name" value="MmgE_PrpD_N"/>
    <property type="match status" value="1"/>
</dbReference>
<evidence type="ECO:0000256" key="1">
    <source>
        <dbReference type="ARBA" id="ARBA00006174"/>
    </source>
</evidence>
<dbReference type="PANTHER" id="PTHR16943:SF8">
    <property type="entry name" value="2-METHYLCITRATE DEHYDRATASE"/>
    <property type="match status" value="1"/>
</dbReference>
<protein>
    <recommendedName>
        <fullName evidence="7">MmgE/PrpD family protein</fullName>
    </recommendedName>
</protein>
<comment type="similarity">
    <text evidence="1">Belongs to the PrpD family.</text>
</comment>
<organism evidence="5 6">
    <name type="scientific">Cupriavidus taiwanensis</name>
    <dbReference type="NCBI Taxonomy" id="164546"/>
    <lineage>
        <taxon>Bacteria</taxon>
        <taxon>Pseudomonadati</taxon>
        <taxon>Pseudomonadota</taxon>
        <taxon>Betaproteobacteria</taxon>
        <taxon>Burkholderiales</taxon>
        <taxon>Burkholderiaceae</taxon>
        <taxon>Cupriavidus</taxon>
    </lineage>
</organism>